<dbReference type="EMBL" id="ACQT01000185">
    <property type="protein sequence ID" value="EER58921.1"/>
    <property type="molecule type" value="Genomic_DNA"/>
</dbReference>
<comment type="caution">
    <text evidence="2">The sequence shown here is derived from an EMBL/GenBank/DDBJ whole genome shotgun (WGS) entry which is preliminary data.</text>
</comment>
<dbReference type="Proteomes" id="UP000003856">
    <property type="component" value="Unassembled WGS sequence"/>
</dbReference>
<gene>
    <name evidence="2" type="ORF">AcdelDRAFT_3503</name>
</gene>
<evidence type="ECO:0000256" key="1">
    <source>
        <dbReference type="SAM" id="MobiDB-lite"/>
    </source>
</evidence>
<sequence>MRGASVRTTEARHRQFPQALAPHSPAQRGEVPSFAARRRWPTGEEALRPAFVRSSMRAAAPGHAARSSAPDALPRYGKVIFVASATIDT</sequence>
<proteinExistence type="predicted"/>
<dbReference type="AlphaFoldDB" id="C5T9C3"/>
<dbReference type="PATRIC" id="fig|573060.9.peg.1494"/>
<organism evidence="2 3">
    <name type="scientific">Acidovorax delafieldii 2AN</name>
    <dbReference type="NCBI Taxonomy" id="573060"/>
    <lineage>
        <taxon>Bacteria</taxon>
        <taxon>Pseudomonadati</taxon>
        <taxon>Pseudomonadota</taxon>
        <taxon>Betaproteobacteria</taxon>
        <taxon>Burkholderiales</taxon>
        <taxon>Comamonadaceae</taxon>
        <taxon>Acidovorax</taxon>
    </lineage>
</organism>
<protein>
    <submittedName>
        <fullName evidence="2">Uncharacterized protein</fullName>
    </submittedName>
</protein>
<evidence type="ECO:0000313" key="3">
    <source>
        <dbReference type="Proteomes" id="UP000003856"/>
    </source>
</evidence>
<reference evidence="2 3" key="1">
    <citation type="submission" date="2009-05" db="EMBL/GenBank/DDBJ databases">
        <title>The draft genome of Acidovorax delafieldii 2AN.</title>
        <authorList>
            <consortium name="US DOE Joint Genome Institute (JGI-PGF)"/>
            <person name="Lucas S."/>
            <person name="Copeland A."/>
            <person name="Lapidus A."/>
            <person name="Glavina del Rio T."/>
            <person name="Tice H."/>
            <person name="Bruce D."/>
            <person name="Goodwin L."/>
            <person name="Pitluck S."/>
            <person name="Larimer F."/>
            <person name="Land M.L."/>
            <person name="Hauser L."/>
            <person name="Shelobolina E.S."/>
            <person name="Picardal F."/>
            <person name="Roden E."/>
            <person name="Emerson D."/>
        </authorList>
    </citation>
    <scope>NUCLEOTIDE SEQUENCE [LARGE SCALE GENOMIC DNA]</scope>
    <source>
        <strain evidence="2 3">2AN</strain>
    </source>
</reference>
<accession>C5T9C3</accession>
<evidence type="ECO:0000313" key="2">
    <source>
        <dbReference type="EMBL" id="EER58921.1"/>
    </source>
</evidence>
<name>C5T9C3_ACIDE</name>
<keyword evidence="3" id="KW-1185">Reference proteome</keyword>
<feature type="region of interest" description="Disordered" evidence="1">
    <location>
        <begin position="1"/>
        <end position="42"/>
    </location>
</feature>